<dbReference type="InterPro" id="IPR029044">
    <property type="entry name" value="Nucleotide-diphossugar_trans"/>
</dbReference>
<gene>
    <name evidence="1" type="ordered locus">Desku_0071</name>
</gene>
<evidence type="ECO:0000313" key="2">
    <source>
        <dbReference type="Proteomes" id="UP000009229"/>
    </source>
</evidence>
<proteinExistence type="predicted"/>
<protein>
    <recommendedName>
        <fullName evidence="3">Glycosyl transferase family 2</fullName>
    </recommendedName>
</protein>
<name>A0AAU8PT21_DESK7</name>
<dbReference type="KEGG" id="dku:Desku_0071"/>
<reference evidence="2" key="1">
    <citation type="submission" date="2011-05" db="EMBL/GenBank/DDBJ databases">
        <title>Complete sequence of Desulfotomaculum kuznetsovii DSM 6115.</title>
        <authorList>
            <person name="Lucas S."/>
            <person name="Han J."/>
            <person name="Lapidus A."/>
            <person name="Cheng J.-F."/>
            <person name="Goodwin L."/>
            <person name="Pitluck S."/>
            <person name="Peters L."/>
            <person name="Mikhailova N."/>
            <person name="Lu M."/>
            <person name="Saunders E."/>
            <person name="Han C."/>
            <person name="Tapia R."/>
            <person name="Land M."/>
            <person name="Hauser L."/>
            <person name="Kyrpides N."/>
            <person name="Ivanova N."/>
            <person name="Pagani I."/>
            <person name="Nazina T."/>
            <person name="Ivanova A."/>
            <person name="Parshina S."/>
            <person name="Kuever J."/>
            <person name="Muyzer G."/>
            <person name="Plugge C."/>
            <person name="Stams A."/>
            <person name="Woyke T."/>
        </authorList>
    </citation>
    <scope>NUCLEOTIDE SEQUENCE [LARGE SCALE GENOMIC DNA]</scope>
    <source>
        <strain evidence="2">DSM 6115 / VKM B-1805 / 17</strain>
    </source>
</reference>
<dbReference type="SUPFAM" id="SSF53448">
    <property type="entry name" value="Nucleotide-diphospho-sugar transferases"/>
    <property type="match status" value="1"/>
</dbReference>
<dbReference type="Gene3D" id="3.90.550.10">
    <property type="entry name" value="Spore Coat Polysaccharide Biosynthesis Protein SpsA, Chain A"/>
    <property type="match status" value="1"/>
</dbReference>
<accession>A0AAU8PT21</accession>
<dbReference type="RefSeq" id="WP_013821234.1">
    <property type="nucleotide sequence ID" value="NC_015573.1"/>
</dbReference>
<evidence type="ECO:0000313" key="1">
    <source>
        <dbReference type="EMBL" id="AEG13719.1"/>
    </source>
</evidence>
<dbReference type="AlphaFoldDB" id="A0AAU8PT21"/>
<evidence type="ECO:0008006" key="3">
    <source>
        <dbReference type="Google" id="ProtNLM"/>
    </source>
</evidence>
<dbReference type="EMBL" id="CP002770">
    <property type="protein sequence ID" value="AEG13719.1"/>
    <property type="molecule type" value="Genomic_DNA"/>
</dbReference>
<organism evidence="1 2">
    <name type="scientific">Desulfofundulus kuznetsovii (strain DSM 6115 / VKM B-1805 / 17)</name>
    <name type="common">Desulfotomaculum kuznetsovii</name>
    <dbReference type="NCBI Taxonomy" id="760568"/>
    <lineage>
        <taxon>Bacteria</taxon>
        <taxon>Bacillati</taxon>
        <taxon>Bacillota</taxon>
        <taxon>Clostridia</taxon>
        <taxon>Eubacteriales</taxon>
        <taxon>Peptococcaceae</taxon>
        <taxon>Desulfofundulus</taxon>
    </lineage>
</organism>
<sequence>MLVAVVPVKNEALRLETVLKNLLDVPVDLVVPVLNGCNDCSEQIVRDFPSRLVKPLVFADALGIDIPRAVGAIQAKKLGARAVLFVDGDMDGDIVDVLRELATAVTAKEMDLALTNCYPAEELARLSDLASYLLEIRLALNRELGLAQSIGPGSPSHGPHAVSRRFLIQIPLRELAVPPVALALAAQKGLKIGVEAIIAHRHLGSPFRTAVHARRIAETIIGDCLEAINLARGLPRERSLNGVTYLGYHPERRFDLLEAFSLREGLT</sequence>
<keyword evidence="2" id="KW-1185">Reference proteome</keyword>
<dbReference type="Proteomes" id="UP000009229">
    <property type="component" value="Chromosome"/>
</dbReference>